<dbReference type="Proteomes" id="UP001165368">
    <property type="component" value="Unassembled WGS sequence"/>
</dbReference>
<organism evidence="2 3">
    <name type="scientific">Arthrobacter hankyongi</name>
    <dbReference type="NCBI Taxonomy" id="2904801"/>
    <lineage>
        <taxon>Bacteria</taxon>
        <taxon>Bacillati</taxon>
        <taxon>Actinomycetota</taxon>
        <taxon>Actinomycetes</taxon>
        <taxon>Micrococcales</taxon>
        <taxon>Micrococcaceae</taxon>
        <taxon>Arthrobacter</taxon>
    </lineage>
</organism>
<name>A0ABS9L0Z9_9MICC</name>
<proteinExistence type="predicted"/>
<keyword evidence="3" id="KW-1185">Reference proteome</keyword>
<evidence type="ECO:0000256" key="1">
    <source>
        <dbReference type="SAM" id="MobiDB-lite"/>
    </source>
</evidence>
<feature type="region of interest" description="Disordered" evidence="1">
    <location>
        <begin position="125"/>
        <end position="145"/>
    </location>
</feature>
<gene>
    <name evidence="2" type="ORF">LVY72_00150</name>
</gene>
<accession>A0ABS9L0Z9</accession>
<dbReference type="Pfam" id="PF08899">
    <property type="entry name" value="DUF1844"/>
    <property type="match status" value="1"/>
</dbReference>
<dbReference type="RefSeq" id="WP_237817427.1">
    <property type="nucleotide sequence ID" value="NZ_JAKLTQ010000001.1"/>
</dbReference>
<dbReference type="EMBL" id="JAKLTQ010000001">
    <property type="protein sequence ID" value="MCG2620319.1"/>
    <property type="molecule type" value="Genomic_DNA"/>
</dbReference>
<reference evidence="2" key="1">
    <citation type="submission" date="2022-01" db="EMBL/GenBank/DDBJ databases">
        <authorList>
            <person name="Jo J.-H."/>
            <person name="Im W.-T."/>
        </authorList>
    </citation>
    <scope>NUCLEOTIDE SEQUENCE</scope>
    <source>
        <strain evidence="2">I2-34</strain>
    </source>
</reference>
<comment type="caution">
    <text evidence="2">The sequence shown here is derived from an EMBL/GenBank/DDBJ whole genome shotgun (WGS) entry which is preliminary data.</text>
</comment>
<dbReference type="InterPro" id="IPR014995">
    <property type="entry name" value="DUF1844"/>
</dbReference>
<sequence>MSTSDNNPSAEPAESIHRHSFDSQPAPAAPSAAEEEVRAQMRDIAEVPAVEVITTAAVHLMSAAAVKCGLAAGEDAEELKDLDEARKLITALAGFVTAAAPEIGSQHAGPLRDGLRSLQLAFREASPIPDAPGKGPGEKFTGPVN</sequence>
<evidence type="ECO:0000313" key="3">
    <source>
        <dbReference type="Proteomes" id="UP001165368"/>
    </source>
</evidence>
<feature type="region of interest" description="Disordered" evidence="1">
    <location>
        <begin position="1"/>
        <end position="37"/>
    </location>
</feature>
<evidence type="ECO:0000313" key="2">
    <source>
        <dbReference type="EMBL" id="MCG2620319.1"/>
    </source>
</evidence>
<protein>
    <submittedName>
        <fullName evidence="2">DUF1844 domain-containing protein</fullName>
    </submittedName>
</protein>